<organism evidence="1 2">
    <name type="scientific">Stylosanthes scabra</name>
    <dbReference type="NCBI Taxonomy" id="79078"/>
    <lineage>
        <taxon>Eukaryota</taxon>
        <taxon>Viridiplantae</taxon>
        <taxon>Streptophyta</taxon>
        <taxon>Embryophyta</taxon>
        <taxon>Tracheophyta</taxon>
        <taxon>Spermatophyta</taxon>
        <taxon>Magnoliopsida</taxon>
        <taxon>eudicotyledons</taxon>
        <taxon>Gunneridae</taxon>
        <taxon>Pentapetalae</taxon>
        <taxon>rosids</taxon>
        <taxon>fabids</taxon>
        <taxon>Fabales</taxon>
        <taxon>Fabaceae</taxon>
        <taxon>Papilionoideae</taxon>
        <taxon>50 kb inversion clade</taxon>
        <taxon>dalbergioids sensu lato</taxon>
        <taxon>Dalbergieae</taxon>
        <taxon>Pterocarpus clade</taxon>
        <taxon>Stylosanthes</taxon>
    </lineage>
</organism>
<evidence type="ECO:0000313" key="2">
    <source>
        <dbReference type="Proteomes" id="UP001341840"/>
    </source>
</evidence>
<name>A0ABU6Y3A1_9FABA</name>
<dbReference type="PANTHER" id="PTHR16199">
    <property type="entry name" value="CONDENSIN-2 COMPLEX SUBUNIT G2"/>
    <property type="match status" value="1"/>
</dbReference>
<proteinExistence type="predicted"/>
<accession>A0ABU6Y3A1</accession>
<protein>
    <submittedName>
        <fullName evidence="1">Uncharacterized protein</fullName>
    </submittedName>
</protein>
<comment type="caution">
    <text evidence="1">The sequence shown here is derived from an EMBL/GenBank/DDBJ whole genome shotgun (WGS) entry which is preliminary data.</text>
</comment>
<dbReference type="PANTHER" id="PTHR16199:SF4">
    <property type="entry name" value="CONDENSIN-2 COMPLEX SUBUNIT G2"/>
    <property type="match status" value="1"/>
</dbReference>
<evidence type="ECO:0000313" key="1">
    <source>
        <dbReference type="EMBL" id="MED6204947.1"/>
    </source>
</evidence>
<reference evidence="1 2" key="1">
    <citation type="journal article" date="2023" name="Plants (Basel)">
        <title>Bridging the Gap: Combining Genomics and Transcriptomics Approaches to Understand Stylosanthes scabra, an Orphan Legume from the Brazilian Caatinga.</title>
        <authorList>
            <person name="Ferreira-Neto J.R.C."/>
            <person name="da Silva M.D."/>
            <person name="Binneck E."/>
            <person name="de Melo N.F."/>
            <person name="da Silva R.H."/>
            <person name="de Melo A.L.T.M."/>
            <person name="Pandolfi V."/>
            <person name="Bustamante F.O."/>
            <person name="Brasileiro-Vidal A.C."/>
            <person name="Benko-Iseppon A.M."/>
        </authorList>
    </citation>
    <scope>NUCLEOTIDE SEQUENCE [LARGE SCALE GENOMIC DNA]</scope>
    <source>
        <tissue evidence="1">Leaves</tissue>
    </source>
</reference>
<keyword evidence="2" id="KW-1185">Reference proteome</keyword>
<dbReference type="EMBL" id="JASCZI010241690">
    <property type="protein sequence ID" value="MED6204947.1"/>
    <property type="molecule type" value="Genomic_DNA"/>
</dbReference>
<sequence length="307" mass="34437">MLTAVLKFMADTIAMDFAPHNHGLFLKYTLKCLQHIISSLDGLYHKQIQFNEDDMKNTFLCLKSSFTYAAKVLNMTLTGSSEFSTNSPTVFALANDLLDLILLIESYLGSGYASRLVAAANPWLPDLVLALGSISIPKHGVGSSKHSTASDQMKLCIPKWLLNVAKTELANINDAAEDDGCSEQQKFSAFERLLSMLVMLLKKNSNVMDAVGVIFLDSSLVGLERKDIGLALGLLHFIRFKLFEHDDRDWGDMMLSSLQRIYPKIEREIAEQNHDDQLDKLTFAKDLIEPLWMHHLYETGKVSMSDE</sequence>
<gene>
    <name evidence="1" type="ORF">PIB30_013449</name>
</gene>
<dbReference type="Proteomes" id="UP001341840">
    <property type="component" value="Unassembled WGS sequence"/>
</dbReference>